<dbReference type="EMBL" id="CACVBM020001108">
    <property type="protein sequence ID" value="CAA7031648.1"/>
    <property type="molecule type" value="Genomic_DNA"/>
</dbReference>
<sequence>MSDAKFIIYYGGKFVRSENGVLAYYGGSVHEHFSPAKELFNGLPEGLYRQRVWYKLPYEDKSELKILCEGLDNFERMCEAAKWTSMVEVYMERDEDYEENDGIDNEEGRDAGNEIEREAAN</sequence>
<keyword evidence="3" id="KW-1185">Reference proteome</keyword>
<gene>
    <name evidence="2" type="ORF">MERR_LOCUS18883</name>
</gene>
<reference evidence="2" key="1">
    <citation type="submission" date="2020-01" db="EMBL/GenBank/DDBJ databases">
        <authorList>
            <person name="Mishra B."/>
        </authorList>
    </citation>
    <scope>NUCLEOTIDE SEQUENCE [LARGE SCALE GENOMIC DNA]</scope>
</reference>
<name>A0A6D2IUZ2_9BRAS</name>
<evidence type="ECO:0000313" key="3">
    <source>
        <dbReference type="Proteomes" id="UP000467841"/>
    </source>
</evidence>
<dbReference type="AlphaFoldDB" id="A0A6D2IUZ2"/>
<evidence type="ECO:0000313" key="2">
    <source>
        <dbReference type="EMBL" id="CAA7031648.1"/>
    </source>
</evidence>
<feature type="compositionally biased region" description="Acidic residues" evidence="1">
    <location>
        <begin position="95"/>
        <end position="105"/>
    </location>
</feature>
<organism evidence="2 3">
    <name type="scientific">Microthlaspi erraticum</name>
    <dbReference type="NCBI Taxonomy" id="1685480"/>
    <lineage>
        <taxon>Eukaryota</taxon>
        <taxon>Viridiplantae</taxon>
        <taxon>Streptophyta</taxon>
        <taxon>Embryophyta</taxon>
        <taxon>Tracheophyta</taxon>
        <taxon>Spermatophyta</taxon>
        <taxon>Magnoliopsida</taxon>
        <taxon>eudicotyledons</taxon>
        <taxon>Gunneridae</taxon>
        <taxon>Pentapetalae</taxon>
        <taxon>rosids</taxon>
        <taxon>malvids</taxon>
        <taxon>Brassicales</taxon>
        <taxon>Brassicaceae</taxon>
        <taxon>Coluteocarpeae</taxon>
        <taxon>Microthlaspi</taxon>
    </lineage>
</organism>
<dbReference type="Proteomes" id="UP000467841">
    <property type="component" value="Unassembled WGS sequence"/>
</dbReference>
<feature type="compositionally biased region" description="Basic and acidic residues" evidence="1">
    <location>
        <begin position="106"/>
        <end position="121"/>
    </location>
</feature>
<accession>A0A6D2IUZ2</accession>
<dbReference type="OrthoDB" id="1114095at2759"/>
<proteinExistence type="predicted"/>
<comment type="caution">
    <text evidence="2">The sequence shown here is derived from an EMBL/GenBank/DDBJ whole genome shotgun (WGS) entry which is preliminary data.</text>
</comment>
<protein>
    <submittedName>
        <fullName evidence="2">Uncharacterized protein</fullName>
    </submittedName>
</protein>
<evidence type="ECO:0000256" key="1">
    <source>
        <dbReference type="SAM" id="MobiDB-lite"/>
    </source>
</evidence>
<feature type="region of interest" description="Disordered" evidence="1">
    <location>
        <begin position="95"/>
        <end position="121"/>
    </location>
</feature>